<feature type="signal peptide" evidence="1">
    <location>
        <begin position="1"/>
        <end position="26"/>
    </location>
</feature>
<sequence length="373" mass="35810">MKNSTKALVCASAFAPVLALIGAAPAAAAKDGGPAAILAQGTGLVANQARPVVKIVEGVQVRKDGMGVAGGLGVVQQLANGTQQVTSLLSGVSAKPNALNLTNLGSRCTAAPDGKLSGATVINGRLAGKRLPEAPAAGTRIPLADGAYAILNHQTSDALGGEVVGMRLVDESGEPTDLAVSRCTSSARMPSPADPVGSLLNGALGGKNPVGDLLGGVVGGNATKGKGKGGGSKPAIKGGAPIKGGGDLVGQLTGAKGNKDIVGQLVGGISPLGRTANGAPDAVGEGVPDRSAEFAAAERRADDDPIALGTPASMLLGPGNPLMKAIAGSLTGIGAAAKSVNPAGAGGKLGGLPGLPGLQTQAGQVGLPTNPLG</sequence>
<feature type="chain" id="PRO_5038634711" description="Small secreted domain DUF320" evidence="1">
    <location>
        <begin position="27"/>
        <end position="373"/>
    </location>
</feature>
<gene>
    <name evidence="2" type="ORF">EDD29_8716</name>
</gene>
<keyword evidence="1" id="KW-0732">Signal</keyword>
<evidence type="ECO:0000313" key="3">
    <source>
        <dbReference type="Proteomes" id="UP000272400"/>
    </source>
</evidence>
<evidence type="ECO:0008006" key="4">
    <source>
        <dbReference type="Google" id="ProtNLM"/>
    </source>
</evidence>
<dbReference type="OrthoDB" id="10000962at2"/>
<dbReference type="EMBL" id="RJKE01000001">
    <property type="protein sequence ID" value="ROO90974.1"/>
    <property type="molecule type" value="Genomic_DNA"/>
</dbReference>
<dbReference type="Proteomes" id="UP000272400">
    <property type="component" value="Unassembled WGS sequence"/>
</dbReference>
<organism evidence="2 3">
    <name type="scientific">Actinocorallia herbida</name>
    <dbReference type="NCBI Taxonomy" id="58109"/>
    <lineage>
        <taxon>Bacteria</taxon>
        <taxon>Bacillati</taxon>
        <taxon>Actinomycetota</taxon>
        <taxon>Actinomycetes</taxon>
        <taxon>Streptosporangiales</taxon>
        <taxon>Thermomonosporaceae</taxon>
        <taxon>Actinocorallia</taxon>
    </lineage>
</organism>
<comment type="caution">
    <text evidence="2">The sequence shown here is derived from an EMBL/GenBank/DDBJ whole genome shotgun (WGS) entry which is preliminary data.</text>
</comment>
<proteinExistence type="predicted"/>
<protein>
    <recommendedName>
        <fullName evidence="4">Small secreted domain DUF320</fullName>
    </recommendedName>
</protein>
<keyword evidence="3" id="KW-1185">Reference proteome</keyword>
<reference evidence="2 3" key="1">
    <citation type="submission" date="2018-11" db="EMBL/GenBank/DDBJ databases">
        <title>Sequencing the genomes of 1000 actinobacteria strains.</title>
        <authorList>
            <person name="Klenk H.-P."/>
        </authorList>
    </citation>
    <scope>NUCLEOTIDE SEQUENCE [LARGE SCALE GENOMIC DNA]</scope>
    <source>
        <strain evidence="2 3">DSM 44254</strain>
    </source>
</reference>
<evidence type="ECO:0000313" key="2">
    <source>
        <dbReference type="EMBL" id="ROO90974.1"/>
    </source>
</evidence>
<dbReference type="RefSeq" id="WP_123669854.1">
    <property type="nucleotide sequence ID" value="NZ_RJKE01000001.1"/>
</dbReference>
<evidence type="ECO:0000256" key="1">
    <source>
        <dbReference type="SAM" id="SignalP"/>
    </source>
</evidence>
<accession>A0A3N1DBS6</accession>
<dbReference type="AlphaFoldDB" id="A0A3N1DBS6"/>
<name>A0A3N1DBS6_9ACTN</name>